<evidence type="ECO:0000313" key="5">
    <source>
        <dbReference type="Proteomes" id="UP000038830"/>
    </source>
</evidence>
<accession>A0A0H5CDZ1</accession>
<keyword evidence="6" id="KW-1185">Reference proteome</keyword>
<protein>
    <submittedName>
        <fullName evidence="4">Carbon-nitrogen hydrolase</fullName>
    </submittedName>
</protein>
<dbReference type="GeneID" id="30987366"/>
<dbReference type="GO" id="GO:0016836">
    <property type="term" value="F:hydro-lyase activity"/>
    <property type="evidence" value="ECO:0007669"/>
    <property type="project" value="UniProtKB-ARBA"/>
</dbReference>
<dbReference type="EMBL" id="KV453939">
    <property type="protein sequence ID" value="ODV71566.1"/>
    <property type="molecule type" value="Genomic_DNA"/>
</dbReference>
<organism evidence="3 5">
    <name type="scientific">Cyberlindnera jadinii (strain ATCC 18201 / CBS 1600 / BCRC 20928 / JCM 3617 / NBRC 0987 / NRRL Y-1542)</name>
    <name type="common">Torula yeast</name>
    <name type="synonym">Candida utilis</name>
    <dbReference type="NCBI Taxonomy" id="983966"/>
    <lineage>
        <taxon>Eukaryota</taxon>
        <taxon>Fungi</taxon>
        <taxon>Dikarya</taxon>
        <taxon>Ascomycota</taxon>
        <taxon>Saccharomycotina</taxon>
        <taxon>Saccharomycetes</taxon>
        <taxon>Phaffomycetales</taxon>
        <taxon>Phaffomycetaceae</taxon>
        <taxon>Cyberlindnera</taxon>
    </lineage>
</organism>
<dbReference type="PANTHER" id="PTHR46044">
    <property type="entry name" value="NITRILASE"/>
    <property type="match status" value="1"/>
</dbReference>
<gene>
    <name evidence="3" type="ORF">BN1211_3231</name>
    <name evidence="4" type="ORF">CYBJADRAFT_131199</name>
</gene>
<accession>A0A1E4RWE3</accession>
<reference evidence="3" key="1">
    <citation type="submission" date="2014-12" db="EMBL/GenBank/DDBJ databases">
        <authorList>
            <person name="Jaenicke S."/>
        </authorList>
    </citation>
    <scope>NUCLEOTIDE SEQUENCE [LARGE SCALE GENOMIC DNA]</scope>
    <source>
        <strain evidence="3">CBS1600</strain>
    </source>
</reference>
<dbReference type="Proteomes" id="UP000038830">
    <property type="component" value="Unassembled WGS sequence"/>
</dbReference>
<dbReference type="Proteomes" id="UP000094389">
    <property type="component" value="Unassembled WGS sequence"/>
</dbReference>
<dbReference type="Gene3D" id="3.60.110.10">
    <property type="entry name" value="Carbon-nitrogen hydrolase"/>
    <property type="match status" value="1"/>
</dbReference>
<dbReference type="InterPro" id="IPR000132">
    <property type="entry name" value="Nitrilase/CN_hydratase_CS"/>
</dbReference>
<dbReference type="CDD" id="cd07564">
    <property type="entry name" value="nitrilases_CHs"/>
    <property type="match status" value="1"/>
</dbReference>
<evidence type="ECO:0000256" key="1">
    <source>
        <dbReference type="ARBA" id="ARBA00008129"/>
    </source>
</evidence>
<feature type="domain" description="CN hydrolase" evidence="2">
    <location>
        <begin position="1"/>
        <end position="268"/>
    </location>
</feature>
<evidence type="ECO:0000313" key="3">
    <source>
        <dbReference type="EMBL" id="CEP22794.1"/>
    </source>
</evidence>
<dbReference type="InterPro" id="IPR003010">
    <property type="entry name" value="C-N_Hydrolase"/>
</dbReference>
<dbReference type="STRING" id="983966.A0A0H5CDZ1"/>
<dbReference type="SUPFAM" id="SSF56317">
    <property type="entry name" value="Carbon-nitrogen hydrolase"/>
    <property type="match status" value="1"/>
</dbReference>
<dbReference type="RefSeq" id="XP_020068605.1">
    <property type="nucleotide sequence ID" value="XM_020212970.1"/>
</dbReference>
<proteinExistence type="inferred from homology"/>
<dbReference type="AlphaFoldDB" id="A0A0H5CDZ1"/>
<keyword evidence="4" id="KW-0378">Hydrolase</keyword>
<name>A0A0H5CDZ1_CYBJN</name>
<dbReference type="GO" id="GO:0000257">
    <property type="term" value="F:nitrilase activity"/>
    <property type="evidence" value="ECO:0007669"/>
    <property type="project" value="UniProtKB-ARBA"/>
</dbReference>
<dbReference type="InterPro" id="IPR036526">
    <property type="entry name" value="C-N_Hydrolase_sf"/>
</dbReference>
<dbReference type="OMA" id="HIAVWPG"/>
<comment type="similarity">
    <text evidence="1">Belongs to the carbon-nitrogen hydrolase superfamily. Nitrilase family.</text>
</comment>
<evidence type="ECO:0000313" key="4">
    <source>
        <dbReference type="EMBL" id="ODV71566.1"/>
    </source>
</evidence>
<dbReference type="OrthoDB" id="10250282at2759"/>
<reference evidence="5" key="2">
    <citation type="journal article" date="2015" name="J. Biotechnol.">
        <title>The structure of the Cyberlindnera jadinii genome and its relation to Candida utilis analyzed by the occurrence of single nucleotide polymorphisms.</title>
        <authorList>
            <person name="Rupp O."/>
            <person name="Brinkrolf K."/>
            <person name="Buerth C."/>
            <person name="Kunigo M."/>
            <person name="Schneider J."/>
            <person name="Jaenicke S."/>
            <person name="Goesmann A."/>
            <person name="Puehler A."/>
            <person name="Jaeger K.-E."/>
            <person name="Ernst J.F."/>
        </authorList>
    </citation>
    <scope>NUCLEOTIDE SEQUENCE [LARGE SCALE GENOMIC DNA]</scope>
    <source>
        <strain evidence="5">ATCC 18201 / CBS 1600 / BCRC 20928 / JCM 3617 / NBRC 0987 / NRRL Y-1542</strain>
    </source>
</reference>
<evidence type="ECO:0000313" key="6">
    <source>
        <dbReference type="Proteomes" id="UP000094389"/>
    </source>
</evidence>
<sequence length="305" mass="33555">MVQRRVAALQVGYETSTAKTLEKILSYEEQLIREKVDLVVIPEATLGGYPKGTTFGCYMGYRLPEGRDEFLAYHRESVKVPDGPEVHALEGFAKRINATVAIGVIEKDGTTLYCTLVYIDPETGYVGKHRKLVPTATERLVWGSGDGSTLPVIDTRVGKIGGAICWENFVPLLRQAMYSKGVDVWVAPTVDMREIWRTSMRHIAYEGRQFLVSAVQYQGPVPEEQTPKGWQVGAPLINGGSVIVNPMGEIIAGPLIGEEGVLSADIDTDDVIKARFDFDPSGHYSRGDVFQLTVNETSTGVKFVQ</sequence>
<reference evidence="4 6" key="3">
    <citation type="journal article" date="2016" name="Proc. Natl. Acad. Sci. U.S.A.">
        <title>Comparative genomics of biotechnologically important yeasts.</title>
        <authorList>
            <person name="Riley R."/>
            <person name="Haridas S."/>
            <person name="Wolfe K.H."/>
            <person name="Lopes M.R."/>
            <person name="Hittinger C.T."/>
            <person name="Goeker M."/>
            <person name="Salamov A.A."/>
            <person name="Wisecaver J.H."/>
            <person name="Long T.M."/>
            <person name="Calvey C.H."/>
            <person name="Aerts A.L."/>
            <person name="Barry K.W."/>
            <person name="Choi C."/>
            <person name="Clum A."/>
            <person name="Coughlan A.Y."/>
            <person name="Deshpande S."/>
            <person name="Douglass A.P."/>
            <person name="Hanson S.J."/>
            <person name="Klenk H.-P."/>
            <person name="LaButti K.M."/>
            <person name="Lapidus A."/>
            <person name="Lindquist E.A."/>
            <person name="Lipzen A.M."/>
            <person name="Meier-Kolthoff J.P."/>
            <person name="Ohm R.A."/>
            <person name="Otillar R.P."/>
            <person name="Pangilinan J.L."/>
            <person name="Peng Y."/>
            <person name="Rokas A."/>
            <person name="Rosa C.A."/>
            <person name="Scheuner C."/>
            <person name="Sibirny A.A."/>
            <person name="Slot J.C."/>
            <person name="Stielow J.B."/>
            <person name="Sun H."/>
            <person name="Kurtzman C.P."/>
            <person name="Blackwell M."/>
            <person name="Grigoriev I.V."/>
            <person name="Jeffries T.W."/>
        </authorList>
    </citation>
    <scope>NUCLEOTIDE SEQUENCE [LARGE SCALE GENOMIC DNA]</scope>
    <source>
        <strain evidence="6">ATCC 18201 / CBS 1600 / BCRC 20928 / JCM 3617 / NBRC 0987 / NRRL Y-1542</strain>
        <strain evidence="4">NRRL Y-1542</strain>
    </source>
</reference>
<dbReference type="PANTHER" id="PTHR46044:SF1">
    <property type="entry name" value="CN HYDROLASE DOMAIN-CONTAINING PROTEIN"/>
    <property type="match status" value="1"/>
</dbReference>
<dbReference type="PROSITE" id="PS50263">
    <property type="entry name" value="CN_HYDROLASE"/>
    <property type="match status" value="1"/>
</dbReference>
<dbReference type="EMBL" id="CDQK01000003">
    <property type="protein sequence ID" value="CEP22794.1"/>
    <property type="molecule type" value="Genomic_DNA"/>
</dbReference>
<evidence type="ECO:0000259" key="2">
    <source>
        <dbReference type="PROSITE" id="PS50263"/>
    </source>
</evidence>
<dbReference type="InterPro" id="IPR044149">
    <property type="entry name" value="Nitrilases_CHs"/>
</dbReference>
<dbReference type="Pfam" id="PF00795">
    <property type="entry name" value="CN_hydrolase"/>
    <property type="match status" value="1"/>
</dbReference>
<dbReference type="PROSITE" id="PS00921">
    <property type="entry name" value="NITRIL_CHT_2"/>
    <property type="match status" value="1"/>
</dbReference>